<feature type="transmembrane region" description="Helical" evidence="11">
    <location>
        <begin position="22"/>
        <end position="41"/>
    </location>
</feature>
<keyword evidence="10 11" id="KW-0066">ATP synthesis</keyword>
<dbReference type="InterPro" id="IPR000568">
    <property type="entry name" value="ATP_synth_F0_asu"/>
</dbReference>
<dbReference type="PROSITE" id="PS00449">
    <property type="entry name" value="ATPASE_A"/>
    <property type="match status" value="1"/>
</dbReference>
<dbReference type="RefSeq" id="WP_103895122.1">
    <property type="nucleotide sequence ID" value="NZ_FNUK01000001.1"/>
</dbReference>
<evidence type="ECO:0000256" key="7">
    <source>
        <dbReference type="ARBA" id="ARBA00022989"/>
    </source>
</evidence>
<keyword evidence="4 11" id="KW-0138">CF(0)</keyword>
<dbReference type="GO" id="GO:0045259">
    <property type="term" value="C:proton-transporting ATP synthase complex"/>
    <property type="evidence" value="ECO:0007669"/>
    <property type="project" value="UniProtKB-KW"/>
</dbReference>
<organism evidence="13 14">
    <name type="scientific">Caloramator fervidus</name>
    <dbReference type="NCBI Taxonomy" id="29344"/>
    <lineage>
        <taxon>Bacteria</taxon>
        <taxon>Bacillati</taxon>
        <taxon>Bacillota</taxon>
        <taxon>Clostridia</taxon>
        <taxon>Eubacteriales</taxon>
        <taxon>Clostridiaceae</taxon>
        <taxon>Caloramator</taxon>
    </lineage>
</organism>
<dbReference type="PANTHER" id="PTHR42823:SF3">
    <property type="entry name" value="ATP SYNTHASE SUBUNIT A, CHLOROPLASTIC"/>
    <property type="match status" value="1"/>
</dbReference>
<keyword evidence="9 11" id="KW-0472">Membrane</keyword>
<evidence type="ECO:0000256" key="1">
    <source>
        <dbReference type="ARBA" id="ARBA00004141"/>
    </source>
</evidence>
<protein>
    <recommendedName>
        <fullName evidence="11 12">ATP synthase subunit a</fullName>
    </recommendedName>
    <alternativeName>
        <fullName evidence="11">ATP synthase F0 sector subunit a</fullName>
    </alternativeName>
    <alternativeName>
        <fullName evidence="11">F-ATPase subunit 6</fullName>
    </alternativeName>
</protein>
<evidence type="ECO:0000256" key="12">
    <source>
        <dbReference type="RuleBase" id="RU000483"/>
    </source>
</evidence>
<comment type="subcellular location">
    <subcellularLocation>
        <location evidence="11 12">Cell membrane</location>
        <topology evidence="11 12">Multi-pass membrane protein</topology>
    </subcellularLocation>
    <subcellularLocation>
        <location evidence="1">Membrane</location>
        <topology evidence="1">Multi-pass membrane protein</topology>
    </subcellularLocation>
</comment>
<evidence type="ECO:0000256" key="11">
    <source>
        <dbReference type="HAMAP-Rule" id="MF_01393"/>
    </source>
</evidence>
<evidence type="ECO:0000256" key="2">
    <source>
        <dbReference type="ARBA" id="ARBA00006810"/>
    </source>
</evidence>
<dbReference type="CDD" id="cd00310">
    <property type="entry name" value="ATP-synt_Fo_a_6"/>
    <property type="match status" value="1"/>
</dbReference>
<keyword evidence="6 11" id="KW-0375">Hydrogen ion transport</keyword>
<evidence type="ECO:0000256" key="8">
    <source>
        <dbReference type="ARBA" id="ARBA00023065"/>
    </source>
</evidence>
<comment type="function">
    <text evidence="11 12">Key component of the proton channel; it plays a direct role in the translocation of protons across the membrane.</text>
</comment>
<dbReference type="GO" id="GO:0046933">
    <property type="term" value="F:proton-transporting ATP synthase activity, rotational mechanism"/>
    <property type="evidence" value="ECO:0007669"/>
    <property type="project" value="UniProtKB-UniRule"/>
</dbReference>
<proteinExistence type="inferred from homology"/>
<dbReference type="NCBIfam" id="NF004484">
    <property type="entry name" value="PRK05815.3-2"/>
    <property type="match status" value="1"/>
</dbReference>
<feature type="transmembrane region" description="Helical" evidence="11">
    <location>
        <begin position="106"/>
        <end position="125"/>
    </location>
</feature>
<comment type="similarity">
    <text evidence="2 11 12">Belongs to the ATPase A chain family.</text>
</comment>
<keyword evidence="3 11" id="KW-0813">Transport</keyword>
<feature type="transmembrane region" description="Helical" evidence="11">
    <location>
        <begin position="163"/>
        <end position="184"/>
    </location>
</feature>
<name>A0A1H5RKZ6_9CLOT</name>
<evidence type="ECO:0000256" key="3">
    <source>
        <dbReference type="ARBA" id="ARBA00022448"/>
    </source>
</evidence>
<dbReference type="Pfam" id="PF00119">
    <property type="entry name" value="ATP-synt_A"/>
    <property type="match status" value="1"/>
</dbReference>
<keyword evidence="14" id="KW-1185">Reference proteome</keyword>
<feature type="transmembrane region" description="Helical" evidence="11">
    <location>
        <begin position="74"/>
        <end position="94"/>
    </location>
</feature>
<evidence type="ECO:0000313" key="13">
    <source>
        <dbReference type="EMBL" id="SEF39023.1"/>
    </source>
</evidence>
<gene>
    <name evidence="11" type="primary">atpB</name>
    <name evidence="13" type="ORF">SAMN05660865_00088</name>
</gene>
<dbReference type="Proteomes" id="UP000242850">
    <property type="component" value="Unassembled WGS sequence"/>
</dbReference>
<keyword evidence="11" id="KW-1003">Cell membrane</keyword>
<dbReference type="NCBIfam" id="TIGR01131">
    <property type="entry name" value="ATP_synt_6_or_A"/>
    <property type="match status" value="1"/>
</dbReference>
<dbReference type="PANTHER" id="PTHR42823">
    <property type="entry name" value="ATP SYNTHASE SUBUNIT A, CHLOROPLASTIC"/>
    <property type="match status" value="1"/>
</dbReference>
<dbReference type="InterPro" id="IPR035908">
    <property type="entry name" value="F0_ATP_A_sf"/>
</dbReference>
<evidence type="ECO:0000256" key="5">
    <source>
        <dbReference type="ARBA" id="ARBA00022692"/>
    </source>
</evidence>
<keyword evidence="8 11" id="KW-0406">Ion transport</keyword>
<keyword evidence="5 11" id="KW-0812">Transmembrane</keyword>
<dbReference type="Gene3D" id="1.20.120.220">
    <property type="entry name" value="ATP synthase, F0 complex, subunit A"/>
    <property type="match status" value="1"/>
</dbReference>
<sequence>MENAKPLFEIVLFGIKIPIHEVIVLQWIIMLFIISFVLVLFKKLRTVPNNLQSFGEIVVETINNLVLENMGKKYIKFAPFIGTLAIFLTFMNLFDLFGFRPPTSDYSVALGLAIMSFVLIQANAIKENGLKHYFKAFAKPFSFMLPLNIIERLVVPISLSLRLFGNVLAAVIIVELLYKALGYVTKILNISIPILQIGLPIPFHIYFSIFDGLIQMLIFIMLTMIFIKTTSEH</sequence>
<evidence type="ECO:0000256" key="4">
    <source>
        <dbReference type="ARBA" id="ARBA00022547"/>
    </source>
</evidence>
<dbReference type="SUPFAM" id="SSF81336">
    <property type="entry name" value="F1F0 ATP synthase subunit A"/>
    <property type="match status" value="1"/>
</dbReference>
<reference evidence="14" key="1">
    <citation type="submission" date="2016-10" db="EMBL/GenBank/DDBJ databases">
        <authorList>
            <person name="Varghese N."/>
            <person name="Submissions S."/>
        </authorList>
    </citation>
    <scope>NUCLEOTIDE SEQUENCE [LARGE SCALE GENOMIC DNA]</scope>
    <source>
        <strain evidence="14">DSM 5463</strain>
    </source>
</reference>
<evidence type="ECO:0000256" key="10">
    <source>
        <dbReference type="ARBA" id="ARBA00023310"/>
    </source>
</evidence>
<dbReference type="GO" id="GO:0042777">
    <property type="term" value="P:proton motive force-driven plasma membrane ATP synthesis"/>
    <property type="evidence" value="ECO:0007669"/>
    <property type="project" value="TreeGrafter"/>
</dbReference>
<accession>A0A1H5RKZ6</accession>
<dbReference type="InterPro" id="IPR023011">
    <property type="entry name" value="ATP_synth_F0_asu_AS"/>
</dbReference>
<evidence type="ECO:0000256" key="9">
    <source>
        <dbReference type="ARBA" id="ARBA00023136"/>
    </source>
</evidence>
<dbReference type="OrthoDB" id="9789241at2"/>
<dbReference type="AlphaFoldDB" id="A0A1H5RKZ6"/>
<dbReference type="HAMAP" id="MF_01393">
    <property type="entry name" value="ATP_synth_a_bact"/>
    <property type="match status" value="1"/>
</dbReference>
<feature type="transmembrane region" description="Helical" evidence="11">
    <location>
        <begin position="205"/>
        <end position="227"/>
    </location>
</feature>
<evidence type="ECO:0000256" key="6">
    <source>
        <dbReference type="ARBA" id="ARBA00022781"/>
    </source>
</evidence>
<dbReference type="EMBL" id="FNUK01000001">
    <property type="protein sequence ID" value="SEF39023.1"/>
    <property type="molecule type" value="Genomic_DNA"/>
</dbReference>
<dbReference type="GO" id="GO:0005886">
    <property type="term" value="C:plasma membrane"/>
    <property type="evidence" value="ECO:0007669"/>
    <property type="project" value="UniProtKB-SubCell"/>
</dbReference>
<dbReference type="PRINTS" id="PR00123">
    <property type="entry name" value="ATPASEA"/>
</dbReference>
<keyword evidence="7 11" id="KW-1133">Transmembrane helix</keyword>
<dbReference type="InterPro" id="IPR045082">
    <property type="entry name" value="ATP_syn_F0_a_bact/chloroplast"/>
</dbReference>
<evidence type="ECO:0000313" key="14">
    <source>
        <dbReference type="Proteomes" id="UP000242850"/>
    </source>
</evidence>